<dbReference type="Proteomes" id="UP001164746">
    <property type="component" value="Chromosome 12"/>
</dbReference>
<organism evidence="2 3">
    <name type="scientific">Mya arenaria</name>
    <name type="common">Soft-shell clam</name>
    <dbReference type="NCBI Taxonomy" id="6604"/>
    <lineage>
        <taxon>Eukaryota</taxon>
        <taxon>Metazoa</taxon>
        <taxon>Spiralia</taxon>
        <taxon>Lophotrochozoa</taxon>
        <taxon>Mollusca</taxon>
        <taxon>Bivalvia</taxon>
        <taxon>Autobranchia</taxon>
        <taxon>Heteroconchia</taxon>
        <taxon>Euheterodonta</taxon>
        <taxon>Imparidentia</taxon>
        <taxon>Neoheterodontei</taxon>
        <taxon>Myida</taxon>
        <taxon>Myoidea</taxon>
        <taxon>Myidae</taxon>
        <taxon>Mya</taxon>
    </lineage>
</organism>
<accession>A0ABY7FKC8</accession>
<dbReference type="PANTHER" id="PTHR46609:SF8">
    <property type="entry name" value="YQAJ VIRAL RECOMBINASE DOMAIN-CONTAINING PROTEIN"/>
    <property type="match status" value="1"/>
</dbReference>
<dbReference type="InterPro" id="IPR011335">
    <property type="entry name" value="Restrct_endonuc-II-like"/>
</dbReference>
<evidence type="ECO:0000313" key="3">
    <source>
        <dbReference type="Proteomes" id="UP001164746"/>
    </source>
</evidence>
<dbReference type="InterPro" id="IPR011604">
    <property type="entry name" value="PDDEXK-like_dom_sf"/>
</dbReference>
<dbReference type="PANTHER" id="PTHR46609">
    <property type="entry name" value="EXONUCLEASE, PHAGE-TYPE/RECB, C-TERMINAL DOMAIN-CONTAINING PROTEIN"/>
    <property type="match status" value="1"/>
</dbReference>
<keyword evidence="3" id="KW-1185">Reference proteome</keyword>
<feature type="domain" description="YqaJ viral recombinase" evidence="1">
    <location>
        <begin position="1"/>
        <end position="57"/>
    </location>
</feature>
<dbReference type="Pfam" id="PF09588">
    <property type="entry name" value="YqaJ"/>
    <property type="match status" value="1"/>
</dbReference>
<dbReference type="EMBL" id="CP111023">
    <property type="protein sequence ID" value="WAR22037.1"/>
    <property type="molecule type" value="Genomic_DNA"/>
</dbReference>
<reference evidence="2" key="1">
    <citation type="submission" date="2022-11" db="EMBL/GenBank/DDBJ databases">
        <title>Centuries of genome instability and evolution in soft-shell clam transmissible cancer (bioRxiv).</title>
        <authorList>
            <person name="Hart S.F.M."/>
            <person name="Yonemitsu M.A."/>
            <person name="Giersch R.M."/>
            <person name="Beal B.F."/>
            <person name="Arriagada G."/>
            <person name="Davis B.W."/>
            <person name="Ostrander E.A."/>
            <person name="Goff S.P."/>
            <person name="Metzger M.J."/>
        </authorList>
    </citation>
    <scope>NUCLEOTIDE SEQUENCE</scope>
    <source>
        <strain evidence="2">MELC-2E11</strain>
        <tissue evidence="2">Siphon/mantle</tissue>
    </source>
</reference>
<dbReference type="SUPFAM" id="SSF52980">
    <property type="entry name" value="Restriction endonuclease-like"/>
    <property type="match status" value="1"/>
</dbReference>
<proteinExistence type="predicted"/>
<name>A0ABY7FKC8_MYAAR</name>
<evidence type="ECO:0000313" key="2">
    <source>
        <dbReference type="EMBL" id="WAR22037.1"/>
    </source>
</evidence>
<dbReference type="InterPro" id="IPR051703">
    <property type="entry name" value="NF-kappa-B_Signaling_Reg"/>
</dbReference>
<evidence type="ECO:0000259" key="1">
    <source>
        <dbReference type="Pfam" id="PF09588"/>
    </source>
</evidence>
<gene>
    <name evidence="2" type="ORF">MAR_016011</name>
</gene>
<sequence length="118" mass="13399">MTWGTKHEPAARRKYWLTVKKQFPDVKLSECGLFVNGDVPYLGANPDGVRSSAQTDRDQFPLKIVQKIRTSFKLAAVYVRLDTTIFKSSDKMALNGKPWCDFVVWTLGGVSVERILFD</sequence>
<dbReference type="InterPro" id="IPR019080">
    <property type="entry name" value="YqaJ_viral_recombinase"/>
</dbReference>
<protein>
    <recommendedName>
        <fullName evidence="1">YqaJ viral recombinase domain-containing protein</fullName>
    </recommendedName>
</protein>
<dbReference type="Gene3D" id="3.90.320.10">
    <property type="match status" value="1"/>
</dbReference>